<gene>
    <name evidence="2" type="ORF">JK232_04215</name>
</gene>
<name>A0ABS5JDS3_9GAMM</name>
<dbReference type="Proteomes" id="UP000680634">
    <property type="component" value="Unassembled WGS sequence"/>
</dbReference>
<evidence type="ECO:0000313" key="2">
    <source>
        <dbReference type="EMBL" id="MBS0968094.1"/>
    </source>
</evidence>
<sequence>MNASHYWLGGLACGLLISVLDAGAATPGRDPFAPQRLPPCADVASLTLGGIVQGGEVQHAWLRDAAGHWQKVMPGVRMGTTGWQVEQITAGGVTLTADPDVCPAPGTLRLQWEK</sequence>
<proteinExistence type="predicted"/>
<dbReference type="EMBL" id="JAERKB010000002">
    <property type="protein sequence ID" value="MBS0968094.1"/>
    <property type="molecule type" value="Genomic_DNA"/>
</dbReference>
<dbReference type="RefSeq" id="WP_212588859.1">
    <property type="nucleotide sequence ID" value="NZ_JAERKB010000002.1"/>
</dbReference>
<reference evidence="2 3" key="1">
    <citation type="submission" date="2020-12" db="EMBL/GenBank/DDBJ databases">
        <authorList>
            <person name="Mcmullen J.G."/>
        </authorList>
    </citation>
    <scope>NUCLEOTIDE SEQUENCE [LARGE SCALE GENOMIC DNA]</scope>
    <source>
        <strain evidence="2 3">JGM97</strain>
    </source>
</reference>
<evidence type="ECO:0000256" key="1">
    <source>
        <dbReference type="SAM" id="SignalP"/>
    </source>
</evidence>
<dbReference type="InterPro" id="IPR019684">
    <property type="entry name" value="HofP"/>
</dbReference>
<evidence type="ECO:0000313" key="3">
    <source>
        <dbReference type="Proteomes" id="UP000680634"/>
    </source>
</evidence>
<comment type="caution">
    <text evidence="2">The sequence shown here is derived from an EMBL/GenBank/DDBJ whole genome shotgun (WGS) entry which is preliminary data.</text>
</comment>
<keyword evidence="3" id="KW-1185">Reference proteome</keyword>
<keyword evidence="1" id="KW-0732">Signal</keyword>
<protein>
    <submittedName>
        <fullName evidence="2">DUF2531 family protein</fullName>
    </submittedName>
</protein>
<dbReference type="Gene3D" id="2.30.30.830">
    <property type="match status" value="1"/>
</dbReference>
<dbReference type="Pfam" id="PF10748">
    <property type="entry name" value="HofP"/>
    <property type="match status" value="1"/>
</dbReference>
<accession>A0ABS5JDS3</accession>
<feature type="signal peptide" evidence="1">
    <location>
        <begin position="1"/>
        <end position="24"/>
    </location>
</feature>
<feature type="chain" id="PRO_5045324183" evidence="1">
    <location>
        <begin position="25"/>
        <end position="114"/>
    </location>
</feature>
<reference evidence="3" key="2">
    <citation type="submission" date="2023-07" db="EMBL/GenBank/DDBJ databases">
        <title>Genome-inferred correspondence between phylogeny and metabolic traits in the wild Drosophila gut microbiome.</title>
        <authorList>
            <person name="Bueno E."/>
            <person name="Blow F."/>
            <person name="Douglas A.E."/>
        </authorList>
    </citation>
    <scope>NUCLEOTIDE SEQUENCE [LARGE SCALE GENOMIC DNA]</scope>
    <source>
        <strain evidence="3">JGM97</strain>
    </source>
</reference>
<organism evidence="2 3">
    <name type="scientific">Nissabacter archeti</name>
    <dbReference type="NCBI Taxonomy" id="1917880"/>
    <lineage>
        <taxon>Bacteria</taxon>
        <taxon>Pseudomonadati</taxon>
        <taxon>Pseudomonadota</taxon>
        <taxon>Gammaproteobacteria</taxon>
        <taxon>Enterobacterales</taxon>
        <taxon>Yersiniaceae</taxon>
        <taxon>Nissabacter</taxon>
    </lineage>
</organism>